<evidence type="ECO:0000313" key="1">
    <source>
        <dbReference type="Ensembl" id="ENSUAMP00000001093.1"/>
    </source>
</evidence>
<name>A0A452Q9P5_URSAM</name>
<protein>
    <submittedName>
        <fullName evidence="1">Uncharacterized protein</fullName>
    </submittedName>
</protein>
<dbReference type="OMA" id="VPHDGRG"/>
<dbReference type="Ensembl" id="ENSUAMT00000001264.1">
    <property type="protein sequence ID" value="ENSUAMP00000001093.1"/>
    <property type="gene ID" value="ENSUAMG00000001065.1"/>
</dbReference>
<accession>A0A452Q9P5</accession>
<evidence type="ECO:0000313" key="2">
    <source>
        <dbReference type="Proteomes" id="UP000291022"/>
    </source>
</evidence>
<reference evidence="2" key="1">
    <citation type="submission" date="2016-06" db="EMBL/GenBank/DDBJ databases">
        <title>De novo assembly and RNA-Seq shows season-dependent expression and editing in black bear kidneys.</title>
        <authorList>
            <person name="Korstanje R."/>
            <person name="Srivastava A."/>
            <person name="Sarsani V.K."/>
            <person name="Sheehan S.M."/>
            <person name="Seger R.L."/>
            <person name="Barter M.E."/>
            <person name="Lindqvist C."/>
            <person name="Brody L.C."/>
            <person name="Mullikin J.C."/>
        </authorList>
    </citation>
    <scope>NUCLEOTIDE SEQUENCE [LARGE SCALE GENOMIC DNA]</scope>
</reference>
<organism evidence="1 2">
    <name type="scientific">Ursus americanus</name>
    <name type="common">American black bear</name>
    <name type="synonym">Euarctos americanus</name>
    <dbReference type="NCBI Taxonomy" id="9643"/>
    <lineage>
        <taxon>Eukaryota</taxon>
        <taxon>Metazoa</taxon>
        <taxon>Chordata</taxon>
        <taxon>Craniata</taxon>
        <taxon>Vertebrata</taxon>
        <taxon>Euteleostomi</taxon>
        <taxon>Mammalia</taxon>
        <taxon>Eutheria</taxon>
        <taxon>Laurasiatheria</taxon>
        <taxon>Carnivora</taxon>
        <taxon>Caniformia</taxon>
        <taxon>Ursidae</taxon>
        <taxon>Ursus</taxon>
    </lineage>
</organism>
<dbReference type="AlphaFoldDB" id="A0A452Q9P5"/>
<reference evidence="1" key="2">
    <citation type="submission" date="2025-08" db="UniProtKB">
        <authorList>
            <consortium name="Ensembl"/>
        </authorList>
    </citation>
    <scope>IDENTIFICATION</scope>
</reference>
<sequence length="163" mass="18270">MKGQSSGMPRTHLEVLGIHVQLVTVQLAQLSKRVLEVIHMFNSISKGGQHLLAMGLDLGVAHYCRLRGQVSKTVKEPLGPWINNQEPMGRSQSQTRWEVRAGKKPDQYRFRNTFCLSAPLQRLPSQDLASNQLHIHPGPQANNRSLLLGSKMHHGVWELTGDQ</sequence>
<keyword evidence="2" id="KW-1185">Reference proteome</keyword>
<dbReference type="GeneTree" id="ENSGT00390000010849"/>
<dbReference type="Proteomes" id="UP000291022">
    <property type="component" value="Unassembled WGS sequence"/>
</dbReference>
<reference evidence="1" key="3">
    <citation type="submission" date="2025-09" db="UniProtKB">
        <authorList>
            <consortium name="Ensembl"/>
        </authorList>
    </citation>
    <scope>IDENTIFICATION</scope>
</reference>
<proteinExistence type="predicted"/>